<dbReference type="EMBL" id="BSFQ01000062">
    <property type="protein sequence ID" value="GLL16024.1"/>
    <property type="molecule type" value="Genomic_DNA"/>
</dbReference>
<proteinExistence type="predicted"/>
<evidence type="ECO:0000313" key="1">
    <source>
        <dbReference type="EMBL" id="GLL16024.1"/>
    </source>
</evidence>
<accession>A0A9W6P1A6</accession>
<comment type="caution">
    <text evidence="1">The sequence shown here is derived from an EMBL/GenBank/DDBJ whole genome shotgun (WGS) entry which is preliminary data.</text>
</comment>
<sequence>MNSPDPGPVTTMRGTASEIVLALWRRRDPLSLHAGGDPTLLEQWPSI</sequence>
<evidence type="ECO:0000313" key="2">
    <source>
        <dbReference type="Proteomes" id="UP001143463"/>
    </source>
</evidence>
<protein>
    <submittedName>
        <fullName evidence="1">Uncharacterized protein</fullName>
    </submittedName>
</protein>
<gene>
    <name evidence="1" type="ORF">GCM10017577_71790</name>
</gene>
<keyword evidence="2" id="KW-1185">Reference proteome</keyword>
<dbReference type="RefSeq" id="WP_425566541.1">
    <property type="nucleotide sequence ID" value="NZ_BAAAUZ010000085.1"/>
</dbReference>
<dbReference type="Proteomes" id="UP001143463">
    <property type="component" value="Unassembled WGS sequence"/>
</dbReference>
<name>A0A9W6P1A6_9PSEU</name>
<dbReference type="AlphaFoldDB" id="A0A9W6P1A6"/>
<reference evidence="1" key="1">
    <citation type="journal article" date="2014" name="Int. J. Syst. Evol. Microbiol.">
        <title>Complete genome sequence of Corynebacterium casei LMG S-19264T (=DSM 44701T), isolated from a smear-ripened cheese.</title>
        <authorList>
            <consortium name="US DOE Joint Genome Institute (JGI-PGF)"/>
            <person name="Walter F."/>
            <person name="Albersmeier A."/>
            <person name="Kalinowski J."/>
            <person name="Ruckert C."/>
        </authorList>
    </citation>
    <scope>NUCLEOTIDE SEQUENCE</scope>
    <source>
        <strain evidence="1">VKM Ac-1069</strain>
    </source>
</reference>
<organism evidence="1 2">
    <name type="scientific">Pseudonocardia halophobica</name>
    <dbReference type="NCBI Taxonomy" id="29401"/>
    <lineage>
        <taxon>Bacteria</taxon>
        <taxon>Bacillati</taxon>
        <taxon>Actinomycetota</taxon>
        <taxon>Actinomycetes</taxon>
        <taxon>Pseudonocardiales</taxon>
        <taxon>Pseudonocardiaceae</taxon>
        <taxon>Pseudonocardia</taxon>
    </lineage>
</organism>
<reference evidence="1" key="2">
    <citation type="submission" date="2023-01" db="EMBL/GenBank/DDBJ databases">
        <authorList>
            <person name="Sun Q."/>
            <person name="Evtushenko L."/>
        </authorList>
    </citation>
    <scope>NUCLEOTIDE SEQUENCE</scope>
    <source>
        <strain evidence="1">VKM Ac-1069</strain>
    </source>
</reference>